<reference evidence="2 3" key="1">
    <citation type="submission" date="2019-03" db="EMBL/GenBank/DDBJ databases">
        <title>Comparative genomic analyses of the sweetpotato soil rot pathogen, Streptomyces ipomoeae.</title>
        <authorList>
            <person name="Ruschel Soares N."/>
            <person name="Badger J.H."/>
            <person name="Huguet-Tapia J.C."/>
            <person name="Clark C.A."/>
            <person name="Pettis G.S."/>
        </authorList>
    </citation>
    <scope>NUCLEOTIDE SEQUENCE [LARGE SCALE GENOMIC DNA]</scope>
    <source>
        <strain evidence="2 3">88-35</strain>
    </source>
</reference>
<dbReference type="AlphaFoldDB" id="A0AAE8W6E1"/>
<evidence type="ECO:0000256" key="1">
    <source>
        <dbReference type="SAM" id="MobiDB-lite"/>
    </source>
</evidence>
<proteinExistence type="predicted"/>
<protein>
    <submittedName>
        <fullName evidence="2">Uncharacterized protein</fullName>
    </submittedName>
</protein>
<feature type="region of interest" description="Disordered" evidence="1">
    <location>
        <begin position="1"/>
        <end position="224"/>
    </location>
</feature>
<sequence>MSERMKPPTRRTGRTLGGGAKKATPPPPPPAAELTPEQYAAEQATAQGEGHPAAGEPQVQPAPSAVPVEGSARDRTEAVPEVAQASAQPTAEAPSGPAPEPAASQPTHPAVDVPEAGTESVGMPVERHMRPVAPAPEPATPAIQGTQPVERVAQHAPSPATSAAAGAAPAAEVAIRPAVPPAAGGTAFPVRTDGPGAHQEQDTRSQEPPSEGTPYAHGPGRPKDVPEVAVVLNQRIIARESLDSSVPAALKLKKRIKRFALDNELDHLPIGDIVSVALDEWLSARGF</sequence>
<gene>
    <name evidence="2" type="ORF">Sipo8835_03840</name>
</gene>
<dbReference type="EMBL" id="SPAZ01000041">
    <property type="protein sequence ID" value="TQE38789.1"/>
    <property type="molecule type" value="Genomic_DNA"/>
</dbReference>
<evidence type="ECO:0000313" key="3">
    <source>
        <dbReference type="Proteomes" id="UP000318720"/>
    </source>
</evidence>
<name>A0AAE8W6E1_9ACTN</name>
<organism evidence="2 3">
    <name type="scientific">Streptomyces ipomoeae</name>
    <dbReference type="NCBI Taxonomy" id="103232"/>
    <lineage>
        <taxon>Bacteria</taxon>
        <taxon>Bacillati</taxon>
        <taxon>Actinomycetota</taxon>
        <taxon>Actinomycetes</taxon>
        <taxon>Kitasatosporales</taxon>
        <taxon>Streptomycetaceae</taxon>
        <taxon>Streptomyces</taxon>
    </lineage>
</organism>
<dbReference type="Proteomes" id="UP000318720">
    <property type="component" value="Unassembled WGS sequence"/>
</dbReference>
<accession>A0AAE8W6E1</accession>
<feature type="compositionally biased region" description="Low complexity" evidence="1">
    <location>
        <begin position="154"/>
        <end position="183"/>
    </location>
</feature>
<feature type="compositionally biased region" description="Low complexity" evidence="1">
    <location>
        <begin position="57"/>
        <end position="68"/>
    </location>
</feature>
<dbReference type="RefSeq" id="WP_141580733.1">
    <property type="nucleotide sequence ID" value="NZ_SPAZ01000041.1"/>
</dbReference>
<evidence type="ECO:0000313" key="2">
    <source>
        <dbReference type="EMBL" id="TQE38789.1"/>
    </source>
</evidence>
<comment type="caution">
    <text evidence="2">The sequence shown here is derived from an EMBL/GenBank/DDBJ whole genome shotgun (WGS) entry which is preliminary data.</text>
</comment>